<dbReference type="EMBL" id="FOYL01000013">
    <property type="protein sequence ID" value="SFR28279.1"/>
    <property type="molecule type" value="Genomic_DNA"/>
</dbReference>
<dbReference type="InterPro" id="IPR000792">
    <property type="entry name" value="Tscrpt_reg_LuxR_C"/>
</dbReference>
<evidence type="ECO:0000256" key="1">
    <source>
        <dbReference type="ARBA" id="ARBA00023015"/>
    </source>
</evidence>
<dbReference type="InterPro" id="IPR036890">
    <property type="entry name" value="HATPase_C_sf"/>
</dbReference>
<dbReference type="Gene3D" id="3.30.565.10">
    <property type="entry name" value="Histidine kinase-like ATPase, C-terminal domain"/>
    <property type="match status" value="1"/>
</dbReference>
<gene>
    <name evidence="5" type="ORF">SAMN04488564_113127</name>
</gene>
<organism evidence="5 6">
    <name type="scientific">Lentzea waywayandensis</name>
    <dbReference type="NCBI Taxonomy" id="84724"/>
    <lineage>
        <taxon>Bacteria</taxon>
        <taxon>Bacillati</taxon>
        <taxon>Actinomycetota</taxon>
        <taxon>Actinomycetes</taxon>
        <taxon>Pseudonocardiales</taxon>
        <taxon>Pseudonocardiaceae</taxon>
        <taxon>Lentzea</taxon>
    </lineage>
</organism>
<evidence type="ECO:0000256" key="3">
    <source>
        <dbReference type="ARBA" id="ARBA00023163"/>
    </source>
</evidence>
<proteinExistence type="predicted"/>
<feature type="domain" description="HTH luxR-type" evidence="4">
    <location>
        <begin position="349"/>
        <end position="414"/>
    </location>
</feature>
<keyword evidence="3" id="KW-0804">Transcription</keyword>
<dbReference type="Pfam" id="PF00196">
    <property type="entry name" value="GerE"/>
    <property type="match status" value="1"/>
</dbReference>
<dbReference type="PRINTS" id="PR00038">
    <property type="entry name" value="HTHLUXR"/>
</dbReference>
<dbReference type="PANTHER" id="PTHR44688">
    <property type="entry name" value="DNA-BINDING TRANSCRIPTIONAL ACTIVATOR DEVR_DOSR"/>
    <property type="match status" value="1"/>
</dbReference>
<dbReference type="RefSeq" id="WP_093604161.1">
    <property type="nucleotide sequence ID" value="NZ_FOYL01000013.1"/>
</dbReference>
<keyword evidence="1" id="KW-0805">Transcription regulation</keyword>
<protein>
    <submittedName>
        <fullName evidence="5">Regulatory protein, luxR family</fullName>
    </submittedName>
</protein>
<sequence>MDLSKAAEVIQAPLSETLSQLSAAFADAIPHRAISELSNCSFAPFKFRGESPGPSVTIADLAALRSLVGESGAWQGRAVLAGAEVPVVVLVSAFSVPSALLVLLRSEDTPVPETDLASANALWDVVTAHMEALRNEAVPATLAVSRAAAAARAVAISDLGDAYGASLTALLGVLRDRDVDDAPARARAVDLAVTSLIELRARADLDRAQTEERAGDALERLAESLRRVLRGRDVRLDLGTPGAEEGADRVLPTDIASTAGAVVRSSVHAMLDDQRGVHRVHIGWKIVGTVLRATVRDDGPGTLSCGSLDARRVAERLGPLGGKVEVDAVPEWGTTVTIEVPLGPPENPREDPLTVLGARELEVLGQLARGRRNRDIAGDLHISESTVKFHVAKILEKLGVGSRGEAAALAHEWGATAR</sequence>
<evidence type="ECO:0000259" key="4">
    <source>
        <dbReference type="PROSITE" id="PS50043"/>
    </source>
</evidence>
<dbReference type="CDD" id="cd06170">
    <property type="entry name" value="LuxR_C_like"/>
    <property type="match status" value="1"/>
</dbReference>
<dbReference type="PROSITE" id="PS50043">
    <property type="entry name" value="HTH_LUXR_2"/>
    <property type="match status" value="1"/>
</dbReference>
<evidence type="ECO:0000313" key="6">
    <source>
        <dbReference type="Proteomes" id="UP000198583"/>
    </source>
</evidence>
<dbReference type="STRING" id="84724.SAMN04488564_113127"/>
<dbReference type="AlphaFoldDB" id="A0A1I6FE70"/>
<keyword evidence="6" id="KW-1185">Reference proteome</keyword>
<reference evidence="6" key="1">
    <citation type="submission" date="2016-10" db="EMBL/GenBank/DDBJ databases">
        <authorList>
            <person name="Varghese N."/>
            <person name="Submissions S."/>
        </authorList>
    </citation>
    <scope>NUCLEOTIDE SEQUENCE [LARGE SCALE GENOMIC DNA]</scope>
    <source>
        <strain evidence="6">DSM 44232</strain>
    </source>
</reference>
<name>A0A1I6FE70_9PSEU</name>
<dbReference type="SMART" id="SM00421">
    <property type="entry name" value="HTH_LUXR"/>
    <property type="match status" value="1"/>
</dbReference>
<dbReference type="InterPro" id="IPR016032">
    <property type="entry name" value="Sig_transdc_resp-reg_C-effctor"/>
</dbReference>
<dbReference type="OrthoDB" id="3171430at2"/>
<dbReference type="GO" id="GO:0003677">
    <property type="term" value="F:DNA binding"/>
    <property type="evidence" value="ECO:0007669"/>
    <property type="project" value="UniProtKB-KW"/>
</dbReference>
<keyword evidence="2" id="KW-0238">DNA-binding</keyword>
<accession>A0A1I6FE70</accession>
<dbReference type="SUPFAM" id="SSF55874">
    <property type="entry name" value="ATPase domain of HSP90 chaperone/DNA topoisomerase II/histidine kinase"/>
    <property type="match status" value="1"/>
</dbReference>
<dbReference type="SUPFAM" id="SSF46894">
    <property type="entry name" value="C-terminal effector domain of the bipartite response regulators"/>
    <property type="match status" value="1"/>
</dbReference>
<dbReference type="PANTHER" id="PTHR44688:SF16">
    <property type="entry name" value="DNA-BINDING TRANSCRIPTIONAL ACTIVATOR DEVR_DOSR"/>
    <property type="match status" value="1"/>
</dbReference>
<dbReference type="GO" id="GO:0006355">
    <property type="term" value="P:regulation of DNA-templated transcription"/>
    <property type="evidence" value="ECO:0007669"/>
    <property type="project" value="InterPro"/>
</dbReference>
<dbReference type="InterPro" id="IPR036388">
    <property type="entry name" value="WH-like_DNA-bd_sf"/>
</dbReference>
<dbReference type="Gene3D" id="1.10.10.10">
    <property type="entry name" value="Winged helix-like DNA-binding domain superfamily/Winged helix DNA-binding domain"/>
    <property type="match status" value="1"/>
</dbReference>
<evidence type="ECO:0000313" key="5">
    <source>
        <dbReference type="EMBL" id="SFR28279.1"/>
    </source>
</evidence>
<evidence type="ECO:0000256" key="2">
    <source>
        <dbReference type="ARBA" id="ARBA00023125"/>
    </source>
</evidence>
<dbReference type="Proteomes" id="UP000198583">
    <property type="component" value="Unassembled WGS sequence"/>
</dbReference>